<protein>
    <recommendedName>
        <fullName evidence="4">Translocase</fullName>
    </recommendedName>
</protein>
<feature type="region of interest" description="Disordered" evidence="1">
    <location>
        <begin position="52"/>
        <end position="73"/>
    </location>
</feature>
<dbReference type="Proteomes" id="UP000051295">
    <property type="component" value="Unassembled WGS sequence"/>
</dbReference>
<keyword evidence="3" id="KW-1185">Reference proteome</keyword>
<feature type="compositionally biased region" description="Pro residues" evidence="1">
    <location>
        <begin position="53"/>
        <end position="68"/>
    </location>
</feature>
<comment type="caution">
    <text evidence="2">The sequence shown here is derived from an EMBL/GenBank/DDBJ whole genome shotgun (WGS) entry which is preliminary data.</text>
</comment>
<gene>
    <name evidence="2" type="ORF">XM53_16895</name>
</gene>
<sequence length="331" mass="35353">MEAIAETEEHQTPVMTADLGKAQLFQEAAMVTGQSFEAEGLEIESVTLTSAEPVPPIPPIPPIPPAAAPQPQALPDAPLQLAALQDVPIQSFPREEKAPALPACDAEIEMSASAAAAAMVQLELTAPCQADAQFTLHHNGMMFSAITDTDGTWSMQVPALTQNAVFIAAFDNGEGAVATADVDTLDYYDRYVVQWQGRSGMQIHAMEYGADYGEQGHVWFDAARDVSSAATGEGGFLLRLGDGVIEETTLMVEVYTFPTRNALREGEVQVSLETEINAANCGRDIEAQALIKPGAGEISARDLTMAIPDCDAVGDFLVLKNLYEDLKIARN</sequence>
<dbReference type="STRING" id="1641875.XM53_16895"/>
<dbReference type="AlphaFoldDB" id="A0A0T5NRU2"/>
<evidence type="ECO:0008006" key="4">
    <source>
        <dbReference type="Google" id="ProtNLM"/>
    </source>
</evidence>
<name>A0A0T5NRU2_9RHOB</name>
<evidence type="ECO:0000256" key="1">
    <source>
        <dbReference type="SAM" id="MobiDB-lite"/>
    </source>
</evidence>
<reference evidence="2 3" key="1">
    <citation type="submission" date="2015-04" db="EMBL/GenBank/DDBJ databases">
        <title>The draft genome sequence of Roseovarius sp.R12b.</title>
        <authorList>
            <person name="Li G."/>
            <person name="Lai Q."/>
            <person name="Shao Z."/>
            <person name="Yan P."/>
        </authorList>
    </citation>
    <scope>NUCLEOTIDE SEQUENCE [LARGE SCALE GENOMIC DNA]</scope>
    <source>
        <strain evidence="2 3">R12B</strain>
    </source>
</reference>
<organism evidence="2 3">
    <name type="scientific">Roseovarius atlanticus</name>
    <dbReference type="NCBI Taxonomy" id="1641875"/>
    <lineage>
        <taxon>Bacteria</taxon>
        <taxon>Pseudomonadati</taxon>
        <taxon>Pseudomonadota</taxon>
        <taxon>Alphaproteobacteria</taxon>
        <taxon>Rhodobacterales</taxon>
        <taxon>Roseobacteraceae</taxon>
        <taxon>Roseovarius</taxon>
    </lineage>
</organism>
<evidence type="ECO:0000313" key="2">
    <source>
        <dbReference type="EMBL" id="KRS11359.1"/>
    </source>
</evidence>
<proteinExistence type="predicted"/>
<evidence type="ECO:0000313" key="3">
    <source>
        <dbReference type="Proteomes" id="UP000051295"/>
    </source>
</evidence>
<accession>A0A0T5NRU2</accession>
<dbReference type="PATRIC" id="fig|1641875.4.peg.1880"/>
<dbReference type="EMBL" id="LAXJ01000020">
    <property type="protein sequence ID" value="KRS11359.1"/>
    <property type="molecule type" value="Genomic_DNA"/>
</dbReference>